<accession>A0A834FVU9</accession>
<comment type="caution">
    <text evidence="1">The sequence shown here is derived from an EMBL/GenBank/DDBJ whole genome shotgun (WGS) entry which is preliminary data.</text>
</comment>
<evidence type="ECO:0000313" key="1">
    <source>
        <dbReference type="EMBL" id="KAF7113416.1"/>
    </source>
</evidence>
<reference evidence="1" key="1">
    <citation type="submission" date="2019-11" db="EMBL/GenBank/DDBJ databases">
        <authorList>
            <person name="Liu Y."/>
            <person name="Hou J."/>
            <person name="Li T.-Q."/>
            <person name="Guan C.-H."/>
            <person name="Wu X."/>
            <person name="Wu H.-Z."/>
            <person name="Ling F."/>
            <person name="Zhang R."/>
            <person name="Shi X.-G."/>
            <person name="Ren J.-P."/>
            <person name="Chen E.-F."/>
            <person name="Sun J.-M."/>
        </authorList>
    </citation>
    <scope>NUCLEOTIDE SEQUENCE</scope>
    <source>
        <strain evidence="1">Adult_tree_wgs_1</strain>
        <tissue evidence="1">Leaves</tissue>
    </source>
</reference>
<sequence>MRNRSGPVGWYSSRRAMEGAKLGRREGIMEKSMKLLGVGVREVCTASVWRRVNWDFVMVSDSIKEQWSISKVSCGLSLGWDWERCRREATYGTLKGNVVIKEIMDNTALVLIPHGDRDDTLIWILSATGSYSTKSAREALHSKALYSWEALYQE</sequence>
<gene>
    <name evidence="1" type="ORF">RHSIM_RhsimUnG0128500</name>
</gene>
<proteinExistence type="predicted"/>
<dbReference type="EMBL" id="WJXA01000290">
    <property type="protein sequence ID" value="KAF7113416.1"/>
    <property type="molecule type" value="Genomic_DNA"/>
</dbReference>
<dbReference type="Proteomes" id="UP000626092">
    <property type="component" value="Unassembled WGS sequence"/>
</dbReference>
<keyword evidence="2" id="KW-1185">Reference proteome</keyword>
<evidence type="ECO:0000313" key="2">
    <source>
        <dbReference type="Proteomes" id="UP000626092"/>
    </source>
</evidence>
<name>A0A834FVU9_RHOSS</name>
<organism evidence="1 2">
    <name type="scientific">Rhododendron simsii</name>
    <name type="common">Sims's rhododendron</name>
    <dbReference type="NCBI Taxonomy" id="118357"/>
    <lineage>
        <taxon>Eukaryota</taxon>
        <taxon>Viridiplantae</taxon>
        <taxon>Streptophyta</taxon>
        <taxon>Embryophyta</taxon>
        <taxon>Tracheophyta</taxon>
        <taxon>Spermatophyta</taxon>
        <taxon>Magnoliopsida</taxon>
        <taxon>eudicotyledons</taxon>
        <taxon>Gunneridae</taxon>
        <taxon>Pentapetalae</taxon>
        <taxon>asterids</taxon>
        <taxon>Ericales</taxon>
        <taxon>Ericaceae</taxon>
        <taxon>Ericoideae</taxon>
        <taxon>Rhodoreae</taxon>
        <taxon>Rhododendron</taxon>
    </lineage>
</organism>
<protein>
    <submittedName>
        <fullName evidence="1">Uncharacterized protein</fullName>
    </submittedName>
</protein>
<dbReference type="AlphaFoldDB" id="A0A834FVU9"/>